<dbReference type="Pfam" id="PF00677">
    <property type="entry name" value="Lum_binding"/>
    <property type="match status" value="2"/>
</dbReference>
<proteinExistence type="predicted"/>
<dbReference type="AlphaFoldDB" id="A0A966HRE1"/>
<evidence type="ECO:0000313" key="6">
    <source>
        <dbReference type="Proteomes" id="UP000699985"/>
    </source>
</evidence>
<dbReference type="EMBL" id="RGMI01000212">
    <property type="protein sequence ID" value="NCU50876.1"/>
    <property type="molecule type" value="Genomic_DNA"/>
</dbReference>
<keyword evidence="1" id="KW-0677">Repeat</keyword>
<keyword evidence="5" id="KW-0808">Transferase</keyword>
<evidence type="ECO:0000256" key="3">
    <source>
        <dbReference type="PROSITE-ProRule" id="PRU00524"/>
    </source>
</evidence>
<dbReference type="PIRSF" id="PIRSF000498">
    <property type="entry name" value="Riboflavin_syn_A"/>
    <property type="match status" value="1"/>
</dbReference>
<evidence type="ECO:0000259" key="4">
    <source>
        <dbReference type="PROSITE" id="PS51177"/>
    </source>
</evidence>
<feature type="repeat" description="Lumazine-binding" evidence="3">
    <location>
        <begin position="101"/>
        <end position="197"/>
    </location>
</feature>
<dbReference type="EC" id="2.5.1.9" evidence="2"/>
<dbReference type="NCBIfam" id="TIGR00187">
    <property type="entry name" value="ribE"/>
    <property type="match status" value="1"/>
</dbReference>
<protein>
    <recommendedName>
        <fullName evidence="2">Riboflavin synthase</fullName>
        <ecNumber evidence="2">2.5.1.9</ecNumber>
    </recommendedName>
</protein>
<feature type="domain" description="Lumazine-binding" evidence="4">
    <location>
        <begin position="101"/>
        <end position="197"/>
    </location>
</feature>
<dbReference type="Gene3D" id="2.40.30.20">
    <property type="match status" value="2"/>
</dbReference>
<evidence type="ECO:0000256" key="2">
    <source>
        <dbReference type="NCBIfam" id="TIGR00187"/>
    </source>
</evidence>
<dbReference type="Proteomes" id="UP000699985">
    <property type="component" value="Unassembled WGS sequence"/>
</dbReference>
<dbReference type="InterPro" id="IPR023366">
    <property type="entry name" value="ATP_synth_asu-like_sf"/>
</dbReference>
<feature type="repeat" description="Lumazine-binding" evidence="3">
    <location>
        <begin position="1"/>
        <end position="100"/>
    </location>
</feature>
<sequence length="197" mass="22359">MFTGIIKNIGIIKELYKKNNGYFLSVISNLNFTKKDIGTSISCSGVCLTLTKIKKNNKKNELFFYLSKHTVLTSAFKHLKSGDVINLEKSLKYGDEFAGHFVQGHVDTVTKVLSINTNNSKSWTIFFYIPKKFKKFFIEKGSIAINGISLTIAKIFSNKFKIVVIPHTLQNTNLLKLKKNNYVNIEIDLIAKTLLKK</sequence>
<feature type="domain" description="Lumazine-binding" evidence="4">
    <location>
        <begin position="1"/>
        <end position="100"/>
    </location>
</feature>
<dbReference type="InterPro" id="IPR017938">
    <property type="entry name" value="Riboflavin_synthase-like_b-brl"/>
</dbReference>
<dbReference type="CDD" id="cd00402">
    <property type="entry name" value="Riboflavin_synthase_like"/>
    <property type="match status" value="1"/>
</dbReference>
<dbReference type="PANTHER" id="PTHR21098:SF0">
    <property type="entry name" value="RIBOFLAVIN SYNTHASE"/>
    <property type="match status" value="1"/>
</dbReference>
<accession>A0A966HRE1</accession>
<dbReference type="PROSITE" id="PS51177">
    <property type="entry name" value="LUMAZINE_BIND"/>
    <property type="match status" value="2"/>
</dbReference>
<evidence type="ECO:0000313" key="5">
    <source>
        <dbReference type="EMBL" id="NCU50876.1"/>
    </source>
</evidence>
<gene>
    <name evidence="5" type="ORF">EBX29_03810</name>
</gene>
<comment type="caution">
    <text evidence="5">The sequence shown here is derived from an EMBL/GenBank/DDBJ whole genome shotgun (WGS) entry which is preliminary data.</text>
</comment>
<reference evidence="5" key="1">
    <citation type="submission" date="2018-10" db="EMBL/GenBank/DDBJ databases">
        <title>Iterative Subtractive Binning of Freshwater Chronoseries Metagenomes Recovers Nearly Complete Genomes from over Four Hundred Novel Species.</title>
        <authorList>
            <person name="Rodriguez-R L.M."/>
            <person name="Tsementzi D."/>
            <person name="Luo C."/>
            <person name="Konstantinidis K.T."/>
        </authorList>
    </citation>
    <scope>NUCLEOTIDE SEQUENCE</scope>
    <source>
        <strain evidence="5">WB8_1A_003</strain>
    </source>
</reference>
<name>A0A966HRE1_9PROT</name>
<dbReference type="PANTHER" id="PTHR21098">
    <property type="entry name" value="RIBOFLAVIN SYNTHASE ALPHA CHAIN"/>
    <property type="match status" value="1"/>
</dbReference>
<dbReference type="SUPFAM" id="SSF63380">
    <property type="entry name" value="Riboflavin synthase domain-like"/>
    <property type="match status" value="2"/>
</dbReference>
<organism evidence="5 6">
    <name type="scientific">Candidatus Fonsibacter lacus</name>
    <dbReference type="NCBI Taxonomy" id="2576439"/>
    <lineage>
        <taxon>Bacteria</taxon>
        <taxon>Pseudomonadati</taxon>
        <taxon>Pseudomonadota</taxon>
        <taxon>Alphaproteobacteria</taxon>
        <taxon>Candidatus Pelagibacterales</taxon>
        <taxon>Candidatus Pelagibacterales incertae sedis</taxon>
        <taxon>Candidatus Fonsibacter</taxon>
    </lineage>
</organism>
<dbReference type="GO" id="GO:0004746">
    <property type="term" value="F:riboflavin synthase activity"/>
    <property type="evidence" value="ECO:0007669"/>
    <property type="project" value="UniProtKB-UniRule"/>
</dbReference>
<dbReference type="InterPro" id="IPR001783">
    <property type="entry name" value="Lumazine-bd"/>
</dbReference>
<dbReference type="NCBIfam" id="NF006767">
    <property type="entry name" value="PRK09289.1"/>
    <property type="match status" value="1"/>
</dbReference>
<dbReference type="GO" id="GO:0009231">
    <property type="term" value="P:riboflavin biosynthetic process"/>
    <property type="evidence" value="ECO:0007669"/>
    <property type="project" value="TreeGrafter"/>
</dbReference>
<dbReference type="InterPro" id="IPR026017">
    <property type="entry name" value="Lumazine-bd_dom"/>
</dbReference>
<evidence type="ECO:0000256" key="1">
    <source>
        <dbReference type="ARBA" id="ARBA00022737"/>
    </source>
</evidence>